<dbReference type="OrthoDB" id="9774451at2"/>
<gene>
    <name evidence="7" type="ORF">E4100_04790</name>
</gene>
<dbReference type="AlphaFoldDB" id="A0A4Z0D678"/>
<accession>A0A4Z0D678</accession>
<dbReference type="PROSITE" id="PS01039">
    <property type="entry name" value="SBP_BACTERIAL_3"/>
    <property type="match status" value="1"/>
</dbReference>
<protein>
    <submittedName>
        <fullName evidence="7">Transporter substrate-binding domain-containing protein</fullName>
    </submittedName>
</protein>
<dbReference type="Proteomes" id="UP000298381">
    <property type="component" value="Unassembled WGS sequence"/>
</dbReference>
<dbReference type="PANTHER" id="PTHR35936:SF17">
    <property type="entry name" value="ARGININE-BINDING EXTRACELLULAR PROTEIN ARTP"/>
    <property type="match status" value="1"/>
</dbReference>
<dbReference type="SUPFAM" id="SSF53850">
    <property type="entry name" value="Periplasmic binding protein-like II"/>
    <property type="match status" value="1"/>
</dbReference>
<dbReference type="GO" id="GO:0030313">
    <property type="term" value="C:cell envelope"/>
    <property type="evidence" value="ECO:0007669"/>
    <property type="project" value="UniProtKB-SubCell"/>
</dbReference>
<comment type="caution">
    <text evidence="7">The sequence shown here is derived from an EMBL/GenBank/DDBJ whole genome shotgun (WGS) entry which is preliminary data.</text>
</comment>
<evidence type="ECO:0000313" key="8">
    <source>
        <dbReference type="Proteomes" id="UP000298381"/>
    </source>
</evidence>
<evidence type="ECO:0000259" key="6">
    <source>
        <dbReference type="SMART" id="SM00062"/>
    </source>
</evidence>
<feature type="domain" description="Solute-binding protein family 3/N-terminal" evidence="6">
    <location>
        <begin position="41"/>
        <end position="261"/>
    </location>
</feature>
<keyword evidence="8" id="KW-1185">Reference proteome</keyword>
<dbReference type="SMART" id="SM00062">
    <property type="entry name" value="PBPb"/>
    <property type="match status" value="1"/>
</dbReference>
<proteinExistence type="inferred from homology"/>
<evidence type="ECO:0000256" key="2">
    <source>
        <dbReference type="ARBA" id="ARBA00010333"/>
    </source>
</evidence>
<dbReference type="PANTHER" id="PTHR35936">
    <property type="entry name" value="MEMBRANE-BOUND LYTIC MUREIN TRANSGLYCOSYLASE F"/>
    <property type="match status" value="1"/>
</dbReference>
<organism evidence="7 8">
    <name type="scientific">Soehngenia longivitae</name>
    <dbReference type="NCBI Taxonomy" id="2562294"/>
    <lineage>
        <taxon>Bacteria</taxon>
        <taxon>Bacillati</taxon>
        <taxon>Bacillota</taxon>
        <taxon>Tissierellia</taxon>
        <taxon>Tissierellales</taxon>
        <taxon>Tissierellaceae</taxon>
        <taxon>Soehngenia</taxon>
    </lineage>
</organism>
<feature type="signal peptide" evidence="5">
    <location>
        <begin position="1"/>
        <end position="20"/>
    </location>
</feature>
<dbReference type="Pfam" id="PF00497">
    <property type="entry name" value="SBP_bac_3"/>
    <property type="match status" value="1"/>
</dbReference>
<feature type="chain" id="PRO_5038797105" evidence="5">
    <location>
        <begin position="21"/>
        <end position="264"/>
    </location>
</feature>
<dbReference type="InterPro" id="IPR001638">
    <property type="entry name" value="Solute-binding_3/MltF_N"/>
</dbReference>
<sequence>MNKKIIVVIALAIVAMTLSSCTTNNDKSTMSKLEAIKESGKLVLGTAADYPPYEYHKMVNGKDQIVGFDIEIAKEIAKDMGVELEIIDMKFEGLLPALTMDDIDLIVAGLVPSEEREKMVDFSIPYYEAEHALLIRTEDKDKLKSIDDFAGLNIGAQKSTLQEEMALSKFSKANYIGLSKITDLILELKNNKVDGVILVEPVAKAYASENSDLSLSDIELGKEAGVAVAVNKGNEDLLKSINTTLNRLIENKTIDEYIKNASLD</sequence>
<reference evidence="7 8" key="1">
    <citation type="submission" date="2019-03" db="EMBL/GenBank/DDBJ databases">
        <title>Draft genome sequence data and analysis of a Fermenting Bacterium, Soehngenia longevitae strain 1933PT, isolated from petroleum reservoir in Azerbaijan.</title>
        <authorList>
            <person name="Grouzdev D.S."/>
            <person name="Bidzhieva S.K."/>
            <person name="Sokolova D.S."/>
            <person name="Tourova T.P."/>
            <person name="Poltaraus A.B."/>
            <person name="Nazina T.N."/>
        </authorList>
    </citation>
    <scope>NUCLEOTIDE SEQUENCE [LARGE SCALE GENOMIC DNA]</scope>
    <source>
        <strain evidence="7 8">1933P</strain>
    </source>
</reference>
<dbReference type="InterPro" id="IPR018313">
    <property type="entry name" value="SBP_3_CS"/>
</dbReference>
<evidence type="ECO:0000256" key="3">
    <source>
        <dbReference type="ARBA" id="ARBA00022729"/>
    </source>
</evidence>
<evidence type="ECO:0000256" key="5">
    <source>
        <dbReference type="SAM" id="SignalP"/>
    </source>
</evidence>
<evidence type="ECO:0000256" key="4">
    <source>
        <dbReference type="RuleBase" id="RU003744"/>
    </source>
</evidence>
<dbReference type="EMBL" id="SRIB01000005">
    <property type="protein sequence ID" value="TFZ40390.1"/>
    <property type="molecule type" value="Genomic_DNA"/>
</dbReference>
<dbReference type="Gene3D" id="3.40.190.10">
    <property type="entry name" value="Periplasmic binding protein-like II"/>
    <property type="match status" value="2"/>
</dbReference>
<dbReference type="RefSeq" id="WP_135270908.1">
    <property type="nucleotide sequence ID" value="NZ_SRIB01000005.1"/>
</dbReference>
<evidence type="ECO:0000256" key="1">
    <source>
        <dbReference type="ARBA" id="ARBA00004196"/>
    </source>
</evidence>
<comment type="subcellular location">
    <subcellularLocation>
        <location evidence="1">Cell envelope</location>
    </subcellularLocation>
</comment>
<dbReference type="PROSITE" id="PS51257">
    <property type="entry name" value="PROKAR_LIPOPROTEIN"/>
    <property type="match status" value="1"/>
</dbReference>
<keyword evidence="3 5" id="KW-0732">Signal</keyword>
<comment type="similarity">
    <text evidence="2 4">Belongs to the bacterial solute-binding protein 3 family.</text>
</comment>
<name>A0A4Z0D678_9FIRM</name>
<evidence type="ECO:0000313" key="7">
    <source>
        <dbReference type="EMBL" id="TFZ40390.1"/>
    </source>
</evidence>